<evidence type="ECO:0000256" key="1">
    <source>
        <dbReference type="SAM" id="Coils"/>
    </source>
</evidence>
<gene>
    <name evidence="2" type="ORF">OVA965_LOCUS19922</name>
    <name evidence="3" type="ORF">TMI583_LOCUS20141</name>
</gene>
<dbReference type="AlphaFoldDB" id="A0A8S2EBS6"/>
<evidence type="ECO:0000313" key="3">
    <source>
        <dbReference type="EMBL" id="CAF3885187.1"/>
    </source>
</evidence>
<dbReference type="Proteomes" id="UP000677228">
    <property type="component" value="Unassembled WGS sequence"/>
</dbReference>
<feature type="non-terminal residue" evidence="2">
    <location>
        <position position="1"/>
    </location>
</feature>
<protein>
    <submittedName>
        <fullName evidence="2">Uncharacterized protein</fullName>
    </submittedName>
</protein>
<evidence type="ECO:0000313" key="2">
    <source>
        <dbReference type="EMBL" id="CAF1115148.1"/>
    </source>
</evidence>
<keyword evidence="1" id="KW-0175">Coiled coil</keyword>
<evidence type="ECO:0000313" key="4">
    <source>
        <dbReference type="Proteomes" id="UP000677228"/>
    </source>
</evidence>
<dbReference type="EMBL" id="CAJOBA010014774">
    <property type="protein sequence ID" value="CAF3885187.1"/>
    <property type="molecule type" value="Genomic_DNA"/>
</dbReference>
<name>A0A8S2EBS6_9BILA</name>
<sequence>FSCTPSDAFKIRSFTFYNEQNILMTSVKLCEIDECKRRAATLCHHCHKDVCKKHFNEHADSLNDELHPLTDQINELATKLSALSSSYITQQSYALLDEWRNGSCQLIEQLYQLKKHEIDVLVNDNFIEIKNEKEKVIRSLEENIKKFIRDDDVTHDAIEEMKETLRNVDKQIAELKDSFIHVQTSTVHIDKNCVIIHSRFLSHHNQKCK</sequence>
<organism evidence="2 4">
    <name type="scientific">Didymodactylos carnosus</name>
    <dbReference type="NCBI Taxonomy" id="1234261"/>
    <lineage>
        <taxon>Eukaryota</taxon>
        <taxon>Metazoa</taxon>
        <taxon>Spiralia</taxon>
        <taxon>Gnathifera</taxon>
        <taxon>Rotifera</taxon>
        <taxon>Eurotatoria</taxon>
        <taxon>Bdelloidea</taxon>
        <taxon>Philodinida</taxon>
        <taxon>Philodinidae</taxon>
        <taxon>Didymodactylos</taxon>
    </lineage>
</organism>
<proteinExistence type="predicted"/>
<dbReference type="EMBL" id="CAJNOK010010413">
    <property type="protein sequence ID" value="CAF1115148.1"/>
    <property type="molecule type" value="Genomic_DNA"/>
</dbReference>
<feature type="coiled-coil region" evidence="1">
    <location>
        <begin position="123"/>
        <end position="178"/>
    </location>
</feature>
<accession>A0A8S2EBS6</accession>
<dbReference type="Proteomes" id="UP000682733">
    <property type="component" value="Unassembled WGS sequence"/>
</dbReference>
<comment type="caution">
    <text evidence="2">The sequence shown here is derived from an EMBL/GenBank/DDBJ whole genome shotgun (WGS) entry which is preliminary data.</text>
</comment>
<reference evidence="2" key="1">
    <citation type="submission" date="2021-02" db="EMBL/GenBank/DDBJ databases">
        <authorList>
            <person name="Nowell W R."/>
        </authorList>
    </citation>
    <scope>NUCLEOTIDE SEQUENCE</scope>
</reference>